<reference evidence="3" key="1">
    <citation type="submission" date="2016-10" db="EMBL/GenBank/DDBJ databases">
        <authorList>
            <person name="Varghese N."/>
            <person name="Submissions S."/>
        </authorList>
    </citation>
    <scope>NUCLEOTIDE SEQUENCE [LARGE SCALE GENOMIC DNA]</scope>
    <source>
        <strain evidence="3">CGMCC 1.11012</strain>
    </source>
</reference>
<keyword evidence="2" id="KW-0223">Dioxygenase</keyword>
<dbReference type="STRING" id="1174501.SAMN05216192_111101"/>
<gene>
    <name evidence="2" type="ORF">SAMN05216192_111101</name>
</gene>
<organism evidence="2 3">
    <name type="scientific">Paenibacillus typhae</name>
    <dbReference type="NCBI Taxonomy" id="1174501"/>
    <lineage>
        <taxon>Bacteria</taxon>
        <taxon>Bacillati</taxon>
        <taxon>Bacillota</taxon>
        <taxon>Bacilli</taxon>
        <taxon>Bacillales</taxon>
        <taxon>Paenibacillaceae</taxon>
        <taxon>Paenibacillus</taxon>
    </lineage>
</organism>
<evidence type="ECO:0000313" key="2">
    <source>
        <dbReference type="EMBL" id="SDJ06957.1"/>
    </source>
</evidence>
<dbReference type="Gene3D" id="3.10.180.10">
    <property type="entry name" value="2,3-Dihydroxybiphenyl 1,2-Dioxygenase, domain 1"/>
    <property type="match status" value="1"/>
</dbReference>
<keyword evidence="2" id="KW-0560">Oxidoreductase</keyword>
<dbReference type="AlphaFoldDB" id="A0A1G8QQI2"/>
<dbReference type="EMBL" id="FNDX01000011">
    <property type="protein sequence ID" value="SDJ06957.1"/>
    <property type="molecule type" value="Genomic_DNA"/>
</dbReference>
<dbReference type="RefSeq" id="WP_244157684.1">
    <property type="nucleotide sequence ID" value="NZ_CBCSKY010000009.1"/>
</dbReference>
<dbReference type="Pfam" id="PF00903">
    <property type="entry name" value="Glyoxalase"/>
    <property type="match status" value="1"/>
</dbReference>
<dbReference type="SUPFAM" id="SSF54593">
    <property type="entry name" value="Glyoxalase/Bleomycin resistance protein/Dihydroxybiphenyl dioxygenase"/>
    <property type="match status" value="1"/>
</dbReference>
<accession>A0A1G8QQI2</accession>
<dbReference type="PANTHER" id="PTHR35006:SF2">
    <property type="entry name" value="GLYOXALASE FAMILY PROTEIN (AFU_ORTHOLOGUE AFUA_5G14830)"/>
    <property type="match status" value="1"/>
</dbReference>
<proteinExistence type="predicted"/>
<protein>
    <submittedName>
        <fullName evidence="2">Catechol 2,3-dioxygenase</fullName>
    </submittedName>
</protein>
<dbReference type="GO" id="GO:0051213">
    <property type="term" value="F:dioxygenase activity"/>
    <property type="evidence" value="ECO:0007669"/>
    <property type="project" value="UniProtKB-KW"/>
</dbReference>
<dbReference type="InterPro" id="IPR004360">
    <property type="entry name" value="Glyas_Fos-R_dOase_dom"/>
</dbReference>
<evidence type="ECO:0000259" key="1">
    <source>
        <dbReference type="PROSITE" id="PS51819"/>
    </source>
</evidence>
<sequence length="153" mass="17819">MDLSDQEREKRMKPIIDHIQITVKDIRAAEAFYDTFLPLLGYDIRNKASIAIPEHDFIVVEYLHPSLAFAITSPRAAFQNEDIHRRKPGSLHHLAFRAESRKEVDDIHLSLVEIGATIVEQPRLYPEYGPDYYAVFFKDFEGIKYEIVSRQMI</sequence>
<dbReference type="InterPro" id="IPR029068">
    <property type="entry name" value="Glyas_Bleomycin-R_OHBP_Dase"/>
</dbReference>
<evidence type="ECO:0000313" key="3">
    <source>
        <dbReference type="Proteomes" id="UP000199050"/>
    </source>
</evidence>
<dbReference type="InterPro" id="IPR037523">
    <property type="entry name" value="VOC_core"/>
</dbReference>
<dbReference type="PANTHER" id="PTHR35006">
    <property type="entry name" value="GLYOXALASE FAMILY PROTEIN (AFU_ORTHOLOGUE AFUA_5G14830)"/>
    <property type="match status" value="1"/>
</dbReference>
<feature type="domain" description="VOC" evidence="1">
    <location>
        <begin position="15"/>
        <end position="150"/>
    </location>
</feature>
<dbReference type="Proteomes" id="UP000199050">
    <property type="component" value="Unassembled WGS sequence"/>
</dbReference>
<name>A0A1G8QQI2_9BACL</name>
<dbReference type="PROSITE" id="PS51819">
    <property type="entry name" value="VOC"/>
    <property type="match status" value="1"/>
</dbReference>
<keyword evidence="3" id="KW-1185">Reference proteome</keyword>